<proteinExistence type="predicted"/>
<dbReference type="Pfam" id="PF09995">
    <property type="entry name" value="MPAB_Lcp_cat"/>
    <property type="match status" value="1"/>
</dbReference>
<gene>
    <name evidence="3" type="ordered locus">REQ_35290</name>
</gene>
<dbReference type="EMBL" id="FN563149">
    <property type="protein sequence ID" value="CBH49518.1"/>
    <property type="molecule type" value="Genomic_DNA"/>
</dbReference>
<accession>A0A3S5YAE1</accession>
<evidence type="ECO:0000259" key="2">
    <source>
        <dbReference type="Pfam" id="PF09995"/>
    </source>
</evidence>
<dbReference type="PANTHER" id="PTHR36151:SF3">
    <property type="entry name" value="ER-BOUND OXYGENASE MPAB_MPAB'_RUBBER OXYGENASE CATALYTIC DOMAIN-CONTAINING PROTEIN"/>
    <property type="match status" value="1"/>
</dbReference>
<evidence type="ECO:0000313" key="4">
    <source>
        <dbReference type="Proteomes" id="UP000006892"/>
    </source>
</evidence>
<dbReference type="InterPro" id="IPR018713">
    <property type="entry name" value="MPAB/Lcp_cat_dom"/>
</dbReference>
<protein>
    <recommendedName>
        <fullName evidence="2">ER-bound oxygenase mpaB/mpaB'/Rubber oxygenase catalytic domain-containing protein</fullName>
    </recommendedName>
</protein>
<dbReference type="GO" id="GO:0016491">
    <property type="term" value="F:oxidoreductase activity"/>
    <property type="evidence" value="ECO:0007669"/>
    <property type="project" value="InterPro"/>
</dbReference>
<reference evidence="3" key="1">
    <citation type="journal article" date="2010" name="PLoS Genet.">
        <title>The genome of a pathogenic rhodococcus: cooptive virulence underpinned by key gene acquisitions.</title>
        <authorList>
            <person name="Letek M."/>
            <person name="Gonzalez P."/>
            <person name="Macarthur I."/>
            <person name="Rodriguez H."/>
            <person name="Freeman T.C."/>
            <person name="Valero-Rello A."/>
            <person name="Blanco M."/>
            <person name="Buckley T."/>
            <person name="Cherevach I."/>
            <person name="Fahey R."/>
            <person name="Hapeshi A."/>
            <person name="Holdstock J."/>
            <person name="Leadon D."/>
            <person name="Navas J."/>
            <person name="Ocampo A."/>
            <person name="Quail M.A."/>
            <person name="Sanders M."/>
            <person name="Scortti M.M."/>
            <person name="Prescott J.F."/>
            <person name="Fogarty U."/>
            <person name="Meijer W.G."/>
            <person name="Parkhill J."/>
            <person name="Bentley S.D."/>
            <person name="Vazquez-Boland J.A."/>
        </authorList>
    </citation>
    <scope>NUCLEOTIDE SEQUENCE [LARGE SCALE GENOMIC DNA]</scope>
    <source>
        <strain evidence="3 4">103S</strain>
    </source>
</reference>
<dbReference type="PANTHER" id="PTHR36151">
    <property type="entry name" value="BLR2777 PROTEIN"/>
    <property type="match status" value="1"/>
</dbReference>
<name>A0A3S5YAE1_RHOH1</name>
<evidence type="ECO:0000256" key="1">
    <source>
        <dbReference type="SAM" id="MobiDB-lite"/>
    </source>
</evidence>
<dbReference type="RefSeq" id="WP_005518441.1">
    <property type="nucleotide sequence ID" value="NC_014659.1"/>
</dbReference>
<feature type="region of interest" description="Disordered" evidence="1">
    <location>
        <begin position="1"/>
        <end position="21"/>
    </location>
</feature>
<sequence length="292" mass="31786">MSGAVEDLEQQTSSARQDDGLFGPDSVTWRLFADPASSLGAVCGILLQTLNPDMMTLFSKVSANYGDAAGRAARTVKYLDTTVFGDTAHALAAGEAVRRMHRHAKWTDERTGRVLVADEPDWLVWTHNTLVWGILRSSEMYGPSLTAAERDRFVVEQHKAAELVGIDPSTLASTHAELDDYIHGQVDWLAVTLPAAEATVALRKPTLKGNPIKVASSVVIQDGIIALLPEWARTMFGVAGRPMSLGGAARATRLLMAAARRNKPYEKLIADMLSEVDAHPYRKVRGIDGVRR</sequence>
<feature type="domain" description="ER-bound oxygenase mpaB/mpaB'/Rubber oxygenase catalytic" evidence="2">
    <location>
        <begin position="29"/>
        <end position="260"/>
    </location>
</feature>
<dbReference type="AlphaFoldDB" id="A0A3S5YAE1"/>
<organism evidence="3">
    <name type="scientific">Rhodococcus hoagii (strain 103S)</name>
    <name type="common">Rhodococcus equi</name>
    <dbReference type="NCBI Taxonomy" id="685727"/>
    <lineage>
        <taxon>Bacteria</taxon>
        <taxon>Bacillati</taxon>
        <taxon>Actinomycetota</taxon>
        <taxon>Actinomycetes</taxon>
        <taxon>Mycobacteriales</taxon>
        <taxon>Nocardiaceae</taxon>
        <taxon>Prescottella</taxon>
    </lineage>
</organism>
<evidence type="ECO:0000313" key="3">
    <source>
        <dbReference type="EMBL" id="CBH49518.1"/>
    </source>
</evidence>
<dbReference type="Proteomes" id="UP001154400">
    <property type="component" value="Chromosome"/>
</dbReference>
<dbReference type="KEGG" id="req:REQ_35290"/>